<dbReference type="AlphaFoldDB" id="A0A5R8WXL3"/>
<name>A0A5R8WXL3_9BACT</name>
<dbReference type="InterPro" id="IPR032610">
    <property type="entry name" value="DUF2172"/>
</dbReference>
<dbReference type="InterPro" id="IPR032589">
    <property type="entry name" value="DUF4910"/>
</dbReference>
<evidence type="ECO:0000313" key="6">
    <source>
        <dbReference type="Proteomes" id="UP000305517"/>
    </source>
</evidence>
<dbReference type="GO" id="GO:0046872">
    <property type="term" value="F:metal ion binding"/>
    <property type="evidence" value="ECO:0007669"/>
    <property type="project" value="UniProtKB-KW"/>
</dbReference>
<reference evidence="5 6" key="1">
    <citation type="submission" date="2019-05" db="EMBL/GenBank/DDBJ databases">
        <title>Hymenobacter edaphi sp. nov., isolated from abandoned arsenic-contaminated farmland soil.</title>
        <authorList>
            <person name="Nie L."/>
        </authorList>
    </citation>
    <scope>NUCLEOTIDE SEQUENCE [LARGE SCALE GENOMIC DNA]</scope>
    <source>
        <strain evidence="5 6">1-3-3-8</strain>
    </source>
</reference>
<sequence>MQAAPAPPPFAEPALASATASERGEALHALLRELYPLPRSLTGDGVRQTLRLLQERLLPGLVVHEVPSGTAVLDWTVPAEWRIRDAYVATAEGERVIDWHAHNLHVLGYSQPVHSWLTLDELRPHLYALPEQPDLIPYRTSYYHANWGFCLTQRQLEALDEPIYEVCIDTELDPHGSLTYGELLLPGEVEDEVLISCHVCHPSLANDNLSGIVVAAHLAQALSQRPHRLSYRFLFAPGTIGSITWLSRQTPATLARIRHGLVTTLLGGPGAFTYKRTRLGQADIDRVVAHVLRREGYPHELRDYVPYGYDERQFCSPGFDLPVGCLSRTPHGEFPEYHTSADNCQFVRPDQLDESLALYERVVQVLEGNQRYQNRQPYGEPQLGRRGLYGAVKGQGNPREAEMALLWVLSYADGHHDLLAIAERSGLPFAVIRRAADQLLATDLLAPLPAVA</sequence>
<dbReference type="SUPFAM" id="SSF53187">
    <property type="entry name" value="Zn-dependent exopeptidases"/>
    <property type="match status" value="1"/>
</dbReference>
<feature type="domain" description="DUF2172" evidence="2">
    <location>
        <begin position="80"/>
        <end position="171"/>
    </location>
</feature>
<comment type="cofactor">
    <cofactor evidence="1">
        <name>Zn(2+)</name>
        <dbReference type="ChEBI" id="CHEBI:29105"/>
    </cofactor>
    <text evidence="1">Binds 1 zinc ion per subunit.</text>
</comment>
<accession>A0A5R8WXL3</accession>
<keyword evidence="1" id="KW-0862">Zinc</keyword>
<feature type="binding site" evidence="1">
    <location>
        <position position="207"/>
    </location>
    <ligand>
        <name>Zn(2+)</name>
        <dbReference type="ChEBI" id="CHEBI:29105"/>
    </ligand>
</feature>
<evidence type="ECO:0000259" key="2">
    <source>
        <dbReference type="Pfam" id="PF09940"/>
    </source>
</evidence>
<dbReference type="OrthoDB" id="9765654at2"/>
<dbReference type="Gene3D" id="1.10.10.10">
    <property type="entry name" value="Winged helix-like DNA-binding domain superfamily/Winged helix DNA-binding domain"/>
    <property type="match status" value="1"/>
</dbReference>
<dbReference type="Pfam" id="PF16221">
    <property type="entry name" value="HTH_47"/>
    <property type="match status" value="1"/>
</dbReference>
<dbReference type="Pfam" id="PF09940">
    <property type="entry name" value="DUF2172"/>
    <property type="match status" value="1"/>
</dbReference>
<feature type="binding site" evidence="1">
    <location>
        <position position="201"/>
    </location>
    <ligand>
        <name>Zn(2+)</name>
        <dbReference type="ChEBI" id="CHEBI:29105"/>
    </ligand>
</feature>
<dbReference type="Pfam" id="PF16254">
    <property type="entry name" value="DUF4910"/>
    <property type="match status" value="1"/>
</dbReference>
<dbReference type="RefSeq" id="WP_138075362.1">
    <property type="nucleotide sequence ID" value="NZ_VAJM01000001.1"/>
</dbReference>
<feature type="domain" description="UCP01524 winged helix-turn-helix" evidence="3">
    <location>
        <begin position="371"/>
        <end position="446"/>
    </location>
</feature>
<evidence type="ECO:0000256" key="1">
    <source>
        <dbReference type="PIRSR" id="PIRSR015244-50"/>
    </source>
</evidence>
<keyword evidence="6" id="KW-1185">Reference proteome</keyword>
<dbReference type="Proteomes" id="UP000305517">
    <property type="component" value="Unassembled WGS sequence"/>
</dbReference>
<feature type="binding site" evidence="1">
    <location>
        <position position="338"/>
    </location>
    <ligand>
        <name>Zn(2+)</name>
        <dbReference type="ChEBI" id="CHEBI:29105"/>
    </ligand>
</feature>
<dbReference type="InterPro" id="IPR032622">
    <property type="entry name" value="UCP01524_HTH"/>
</dbReference>
<protein>
    <submittedName>
        <fullName evidence="5">DUF4910 domain-containing protein</fullName>
    </submittedName>
</protein>
<dbReference type="InterPro" id="IPR012353">
    <property type="entry name" value="UCP015244"/>
</dbReference>
<evidence type="ECO:0000259" key="4">
    <source>
        <dbReference type="Pfam" id="PF16254"/>
    </source>
</evidence>
<gene>
    <name evidence="5" type="ORF">FDY95_03765</name>
</gene>
<dbReference type="PIRSF" id="PIRSF015244">
    <property type="entry name" value="UCP015244"/>
    <property type="match status" value="1"/>
</dbReference>
<dbReference type="InterPro" id="IPR036388">
    <property type="entry name" value="WH-like_DNA-bd_sf"/>
</dbReference>
<dbReference type="Gene3D" id="3.40.630.10">
    <property type="entry name" value="Zn peptidases"/>
    <property type="match status" value="1"/>
</dbReference>
<comment type="caution">
    <text evidence="5">The sequence shown here is derived from an EMBL/GenBank/DDBJ whole genome shotgun (WGS) entry which is preliminary data.</text>
</comment>
<feature type="domain" description="DUF4910" evidence="4">
    <location>
        <begin position="28"/>
        <end position="369"/>
    </location>
</feature>
<proteinExistence type="predicted"/>
<evidence type="ECO:0000313" key="5">
    <source>
        <dbReference type="EMBL" id="TLM97119.1"/>
    </source>
</evidence>
<dbReference type="Gene3D" id="3.50.30.90">
    <property type="match status" value="1"/>
</dbReference>
<keyword evidence="1" id="KW-0479">Metal-binding</keyword>
<organism evidence="5 6">
    <name type="scientific">Hymenobacter jeollabukensis</name>
    <dbReference type="NCBI Taxonomy" id="2025313"/>
    <lineage>
        <taxon>Bacteria</taxon>
        <taxon>Pseudomonadati</taxon>
        <taxon>Bacteroidota</taxon>
        <taxon>Cytophagia</taxon>
        <taxon>Cytophagales</taxon>
        <taxon>Hymenobacteraceae</taxon>
        <taxon>Hymenobacter</taxon>
    </lineage>
</organism>
<evidence type="ECO:0000259" key="3">
    <source>
        <dbReference type="Pfam" id="PF16221"/>
    </source>
</evidence>
<dbReference type="EMBL" id="VAJM01000001">
    <property type="protein sequence ID" value="TLM97119.1"/>
    <property type="molecule type" value="Genomic_DNA"/>
</dbReference>